<dbReference type="RefSeq" id="WP_137249715.1">
    <property type="nucleotide sequence ID" value="NZ_SZQA01000028.1"/>
</dbReference>
<keyword evidence="2" id="KW-1185">Reference proteome</keyword>
<gene>
    <name evidence="1" type="ORF">FDA94_26115</name>
</gene>
<reference evidence="1 2" key="1">
    <citation type="submission" date="2019-04" db="EMBL/GenBank/DDBJ databases">
        <title>Herbidospora sp. NEAU-GS14.nov., a novel actinomycete isolated from soil.</title>
        <authorList>
            <person name="Han L."/>
        </authorList>
    </citation>
    <scope>NUCLEOTIDE SEQUENCE [LARGE SCALE GENOMIC DNA]</scope>
    <source>
        <strain evidence="1 2">NEAU-GS14</strain>
    </source>
</reference>
<dbReference type="EMBL" id="SZQA01000028">
    <property type="protein sequence ID" value="TKK85381.1"/>
    <property type="molecule type" value="Genomic_DNA"/>
</dbReference>
<name>A0A4U3M910_9ACTN</name>
<organism evidence="1 2">
    <name type="scientific">Herbidospora galbida</name>
    <dbReference type="NCBI Taxonomy" id="2575442"/>
    <lineage>
        <taxon>Bacteria</taxon>
        <taxon>Bacillati</taxon>
        <taxon>Actinomycetota</taxon>
        <taxon>Actinomycetes</taxon>
        <taxon>Streptosporangiales</taxon>
        <taxon>Streptosporangiaceae</taxon>
        <taxon>Herbidospora</taxon>
    </lineage>
</organism>
<dbReference type="AlphaFoldDB" id="A0A4U3M910"/>
<accession>A0A4U3M910</accession>
<sequence>MSGSLSDEELDRLLGLLGRLSEHDVDQFLLWKTRTTYGTVYITITRGLLPGMSDESYDELPPAGWTMPDEDIKRVLAEMARGGAEPVQVIRRLRDELGEAFSEFTLTRYFIEVFDVPFVNLRRASAWRELPYGAHLSDDEVNDLLSPLVVRGT</sequence>
<dbReference type="Proteomes" id="UP000308705">
    <property type="component" value="Unassembled WGS sequence"/>
</dbReference>
<dbReference type="OrthoDB" id="4559689at2"/>
<proteinExistence type="predicted"/>
<comment type="caution">
    <text evidence="1">The sequence shown here is derived from an EMBL/GenBank/DDBJ whole genome shotgun (WGS) entry which is preliminary data.</text>
</comment>
<evidence type="ECO:0000313" key="2">
    <source>
        <dbReference type="Proteomes" id="UP000308705"/>
    </source>
</evidence>
<evidence type="ECO:0000313" key="1">
    <source>
        <dbReference type="EMBL" id="TKK85381.1"/>
    </source>
</evidence>
<protein>
    <submittedName>
        <fullName evidence="1">Uncharacterized protein</fullName>
    </submittedName>
</protein>